<gene>
    <name evidence="1" type="ORF">TRAPUB_7331</name>
</gene>
<name>A0A1M2V3Y5_TRAPU</name>
<comment type="caution">
    <text evidence="1">The sequence shown here is derived from an EMBL/GenBank/DDBJ whole genome shotgun (WGS) entry which is preliminary data.</text>
</comment>
<reference evidence="1 2" key="1">
    <citation type="submission" date="2016-10" db="EMBL/GenBank/DDBJ databases">
        <title>Genome sequence of the basidiomycete white-rot fungus Trametes pubescens.</title>
        <authorList>
            <person name="Makela M.R."/>
            <person name="Granchi Z."/>
            <person name="Peng M."/>
            <person name="De Vries R.P."/>
            <person name="Grigoriev I."/>
            <person name="Riley R."/>
            <person name="Hilden K."/>
        </authorList>
    </citation>
    <scope>NUCLEOTIDE SEQUENCE [LARGE SCALE GENOMIC DNA]</scope>
    <source>
        <strain evidence="1 2">FBCC735</strain>
    </source>
</reference>
<dbReference type="EMBL" id="MNAD01001693">
    <property type="protein sequence ID" value="OJT02216.1"/>
    <property type="molecule type" value="Genomic_DNA"/>
</dbReference>
<accession>A0A1M2V3Y5</accession>
<organism evidence="1 2">
    <name type="scientific">Trametes pubescens</name>
    <name type="common">White-rot fungus</name>
    <dbReference type="NCBI Taxonomy" id="154538"/>
    <lineage>
        <taxon>Eukaryota</taxon>
        <taxon>Fungi</taxon>
        <taxon>Dikarya</taxon>
        <taxon>Basidiomycota</taxon>
        <taxon>Agaricomycotina</taxon>
        <taxon>Agaricomycetes</taxon>
        <taxon>Polyporales</taxon>
        <taxon>Polyporaceae</taxon>
        <taxon>Trametes</taxon>
    </lineage>
</organism>
<evidence type="ECO:0000313" key="2">
    <source>
        <dbReference type="Proteomes" id="UP000184267"/>
    </source>
</evidence>
<evidence type="ECO:0000313" key="1">
    <source>
        <dbReference type="EMBL" id="OJT02216.1"/>
    </source>
</evidence>
<dbReference type="AlphaFoldDB" id="A0A1M2V3Y5"/>
<protein>
    <submittedName>
        <fullName evidence="1">Uncharacterized protein</fullName>
    </submittedName>
</protein>
<dbReference type="Proteomes" id="UP000184267">
    <property type="component" value="Unassembled WGS sequence"/>
</dbReference>
<keyword evidence="2" id="KW-1185">Reference proteome</keyword>
<proteinExistence type="predicted"/>
<sequence length="57" mass="6623">MRRQSCQRLLVHDNVFPSNAAYAWALRTGSAEWREFTPRARASHAGRWICMAVYGRL</sequence>